<feature type="compositionally biased region" description="Basic and acidic residues" evidence="3">
    <location>
        <begin position="238"/>
        <end position="251"/>
    </location>
</feature>
<dbReference type="PANTHER" id="PTHR13068:SF151">
    <property type="entry name" value="TRANSCRIPTION TERMINATION FACTOR MTERF9, CHLOROPLASTIC"/>
    <property type="match status" value="1"/>
</dbReference>
<dbReference type="GeneID" id="109465368"/>
<dbReference type="RefSeq" id="XP_019618142.1">
    <property type="nucleotide sequence ID" value="XM_019762583.1"/>
</dbReference>
<protein>
    <submittedName>
        <fullName evidence="5">Transcription termination factor 4, mitochondrial-like</fullName>
    </submittedName>
</protein>
<keyword evidence="4" id="KW-1185">Reference proteome</keyword>
<evidence type="ECO:0000256" key="1">
    <source>
        <dbReference type="ARBA" id="ARBA00007692"/>
    </source>
</evidence>
<dbReference type="InterPro" id="IPR003690">
    <property type="entry name" value="MTERF"/>
</dbReference>
<feature type="region of interest" description="Disordered" evidence="3">
    <location>
        <begin position="284"/>
        <end position="320"/>
    </location>
</feature>
<evidence type="ECO:0000256" key="2">
    <source>
        <dbReference type="ARBA" id="ARBA00022946"/>
    </source>
</evidence>
<organism evidence="4 5">
    <name type="scientific">Branchiostoma belcheri</name>
    <name type="common">Amphioxus</name>
    <dbReference type="NCBI Taxonomy" id="7741"/>
    <lineage>
        <taxon>Eukaryota</taxon>
        <taxon>Metazoa</taxon>
        <taxon>Chordata</taxon>
        <taxon>Cephalochordata</taxon>
        <taxon>Leptocardii</taxon>
        <taxon>Amphioxiformes</taxon>
        <taxon>Branchiostomatidae</taxon>
        <taxon>Branchiostoma</taxon>
    </lineage>
</organism>
<dbReference type="InterPro" id="IPR038538">
    <property type="entry name" value="MTERF_sf"/>
</dbReference>
<feature type="compositionally biased region" description="Acidic residues" evidence="3">
    <location>
        <begin position="286"/>
        <end position="320"/>
    </location>
</feature>
<evidence type="ECO:0000256" key="3">
    <source>
        <dbReference type="SAM" id="MobiDB-lite"/>
    </source>
</evidence>
<accession>A0A6P4YH90</accession>
<keyword evidence="2" id="KW-0809">Transit peptide</keyword>
<evidence type="ECO:0000313" key="4">
    <source>
        <dbReference type="Proteomes" id="UP000515135"/>
    </source>
</evidence>
<comment type="similarity">
    <text evidence="1">Belongs to the mTERF family.</text>
</comment>
<sequence>MPSTCKYSGVTHKGTDTQKEDTDIQTTEELVSSILSRIEETQNVPQKTSDLPDSARFWVNRLLEIGCTQKQVYHFVTTNSQLLNIPDEKVKEVFALFLYLDISKNKVMDLLSTYPEILREQPADLKRKVQSLQKHVASVENVAKVVLKCPQVLTLPLSKVRGVVAVLKDNCQFKSAQVQTILTTTPVVLLASPEHAELLFQYAFFAMGATREDMVRAFLFRHTWEHIRSRHMFLERRGMYQPPDKKGKTKDPNPPLRDILATTTKDFLTQVAFASYEEYATFEALLEQEEETDADTSDMSSSDESETEEDTDEDEETTER</sequence>
<dbReference type="Proteomes" id="UP000515135">
    <property type="component" value="Unplaced"/>
</dbReference>
<dbReference type="PANTHER" id="PTHR13068">
    <property type="entry name" value="CGI-12 PROTEIN-RELATED"/>
    <property type="match status" value="1"/>
</dbReference>
<feature type="region of interest" description="Disordered" evidence="3">
    <location>
        <begin position="238"/>
        <end position="257"/>
    </location>
</feature>
<dbReference type="Gene3D" id="1.25.70.10">
    <property type="entry name" value="Transcription termination factor 3, mitochondrial"/>
    <property type="match status" value="1"/>
</dbReference>
<dbReference type="Pfam" id="PF02536">
    <property type="entry name" value="mTERF"/>
    <property type="match status" value="1"/>
</dbReference>
<dbReference type="OrthoDB" id="9991972at2759"/>
<reference evidence="5" key="1">
    <citation type="submission" date="2025-08" db="UniProtKB">
        <authorList>
            <consortium name="RefSeq"/>
        </authorList>
    </citation>
    <scope>IDENTIFICATION</scope>
    <source>
        <tissue evidence="5">Gonad</tissue>
    </source>
</reference>
<gene>
    <name evidence="5" type="primary">LOC109465368</name>
</gene>
<dbReference type="SMART" id="SM00733">
    <property type="entry name" value="Mterf"/>
    <property type="match status" value="3"/>
</dbReference>
<proteinExistence type="inferred from homology"/>
<feature type="region of interest" description="Disordered" evidence="3">
    <location>
        <begin position="1"/>
        <end position="21"/>
    </location>
</feature>
<dbReference type="GO" id="GO:0003676">
    <property type="term" value="F:nucleic acid binding"/>
    <property type="evidence" value="ECO:0007669"/>
    <property type="project" value="InterPro"/>
</dbReference>
<name>A0A6P4YH90_BRABE</name>
<dbReference type="KEGG" id="bbel:109465368"/>
<evidence type="ECO:0000313" key="5">
    <source>
        <dbReference type="RefSeq" id="XP_019618142.1"/>
    </source>
</evidence>
<dbReference type="AlphaFoldDB" id="A0A6P4YH90"/>